<keyword evidence="1" id="KW-0812">Transmembrane</keyword>
<dbReference type="Proteomes" id="UP001396898">
    <property type="component" value="Unassembled WGS sequence"/>
</dbReference>
<evidence type="ECO:0000256" key="1">
    <source>
        <dbReference type="SAM" id="Phobius"/>
    </source>
</evidence>
<name>A0ABR1SAJ2_9PEZI</name>
<dbReference type="EMBL" id="JAQQWI010000007">
    <property type="protein sequence ID" value="KAK8028803.1"/>
    <property type="molecule type" value="Genomic_DNA"/>
</dbReference>
<dbReference type="Pfam" id="PF20150">
    <property type="entry name" value="2EXR"/>
    <property type="match status" value="1"/>
</dbReference>
<comment type="caution">
    <text evidence="3">The sequence shown here is derived from an EMBL/GenBank/DDBJ whole genome shotgun (WGS) entry which is preliminary data.</text>
</comment>
<keyword evidence="1" id="KW-0472">Membrane</keyword>
<keyword evidence="1" id="KW-1133">Transmembrane helix</keyword>
<evidence type="ECO:0000259" key="2">
    <source>
        <dbReference type="Pfam" id="PF20150"/>
    </source>
</evidence>
<protein>
    <recommendedName>
        <fullName evidence="2">2EXR domain-containing protein</fullName>
    </recommendedName>
</protein>
<keyword evidence="4" id="KW-1185">Reference proteome</keyword>
<evidence type="ECO:0000313" key="4">
    <source>
        <dbReference type="Proteomes" id="UP001396898"/>
    </source>
</evidence>
<gene>
    <name evidence="3" type="ORF">PG991_005859</name>
</gene>
<feature type="transmembrane region" description="Helical" evidence="1">
    <location>
        <begin position="302"/>
        <end position="320"/>
    </location>
</feature>
<proteinExistence type="predicted"/>
<evidence type="ECO:0000313" key="3">
    <source>
        <dbReference type="EMBL" id="KAK8028803.1"/>
    </source>
</evidence>
<reference evidence="3 4" key="1">
    <citation type="submission" date="2023-01" db="EMBL/GenBank/DDBJ databases">
        <title>Analysis of 21 Apiospora genomes using comparative genomics revels a genus with tremendous synthesis potential of carbohydrate active enzymes and secondary metabolites.</title>
        <authorList>
            <person name="Sorensen T."/>
        </authorList>
    </citation>
    <scope>NUCLEOTIDE SEQUENCE [LARGE SCALE GENOMIC DNA]</scope>
    <source>
        <strain evidence="3 4">CBS 20057</strain>
    </source>
</reference>
<sequence length="334" mass="39782">MAFQNFPRLPCELRTMIFDEVLRNETQHRLLVLSEANQPDWEIRIHPFADLVSPLLSVNRISRDVAQRFYTCKLAVYEVPQRVKGLSCPDYTDRYWARKADAWFQDMARSKVSREKHAEYRGMLYLNLERDIVTTGGIATSWRPTHWRPTDMWARLSAAGPRHYITEALGETDRLMVRRCLVVAAKPGGHGTTRFRCMCHNRRLFMVSKAWADLYWQVHRFPRLSERLELVCRSGTVEDEFIRDRAANRDRMLNWPAYETRRWSESKIRYHALGGAAHRVFVQRDKLVQPGFWTELWDLLRYWVYVAIGWWFAAASRWFWSYLDMFARLGMHQL</sequence>
<feature type="domain" description="2EXR" evidence="2">
    <location>
        <begin position="3"/>
        <end position="132"/>
    </location>
</feature>
<dbReference type="InterPro" id="IPR045518">
    <property type="entry name" value="2EXR"/>
</dbReference>
<organism evidence="3 4">
    <name type="scientific">Apiospora marii</name>
    <dbReference type="NCBI Taxonomy" id="335849"/>
    <lineage>
        <taxon>Eukaryota</taxon>
        <taxon>Fungi</taxon>
        <taxon>Dikarya</taxon>
        <taxon>Ascomycota</taxon>
        <taxon>Pezizomycotina</taxon>
        <taxon>Sordariomycetes</taxon>
        <taxon>Xylariomycetidae</taxon>
        <taxon>Amphisphaeriales</taxon>
        <taxon>Apiosporaceae</taxon>
        <taxon>Apiospora</taxon>
    </lineage>
</organism>
<accession>A0ABR1SAJ2</accession>